<feature type="region of interest" description="Disordered" evidence="1">
    <location>
        <begin position="584"/>
        <end position="609"/>
    </location>
</feature>
<evidence type="ECO:0000313" key="3">
    <source>
        <dbReference type="Proteomes" id="UP000000663"/>
    </source>
</evidence>
<dbReference type="KEGG" id="rci:LRC15"/>
<dbReference type="Proteomes" id="UP000000663">
    <property type="component" value="Chromosome"/>
</dbReference>
<proteinExistence type="predicted"/>
<dbReference type="PATRIC" id="fig|351160.9.peg.36"/>
<dbReference type="GeneID" id="5142998"/>
<dbReference type="EMBL" id="AM114193">
    <property type="protein sequence ID" value="CAJ38233.1"/>
    <property type="molecule type" value="Genomic_DNA"/>
</dbReference>
<accession>Q0W060</accession>
<evidence type="ECO:0000313" key="2">
    <source>
        <dbReference type="EMBL" id="CAJ38233.1"/>
    </source>
</evidence>
<dbReference type="RefSeq" id="WP_012034361.1">
    <property type="nucleotide sequence ID" value="NC_009464.1"/>
</dbReference>
<organism evidence="2 3">
    <name type="scientific">Methanocella arvoryzae (strain DSM 22066 / NBRC 105507 / MRE50)</name>
    <dbReference type="NCBI Taxonomy" id="351160"/>
    <lineage>
        <taxon>Archaea</taxon>
        <taxon>Methanobacteriati</taxon>
        <taxon>Methanobacteriota</taxon>
        <taxon>Stenosarchaea group</taxon>
        <taxon>Methanomicrobia</taxon>
        <taxon>Methanocellales</taxon>
        <taxon>Methanocellaceae</taxon>
        <taxon>Methanocella</taxon>
    </lineage>
</organism>
<gene>
    <name evidence="2" type="ORF">LRC15</name>
</gene>
<sequence>MSFLGGDKIDEKVELNPKYVGKLIETRLYAINEKKHYDGVVLTFYCPKCGHNNTLVKPLLLYNLTMDSFMQAVSSYRFETHACVCGTRLTSNNLIVAQYSHFFPETQLDFQAEVTAGSEFVSFYRMDLSGDRELIRQTPDFRYMYDTFGRVLSIKECWKHMISSALQTRTIQLYNVEKGYTILAVPVDSPRARVNIREIAGPVWPGESGQVIRLSDMAREEGLKLEDMYQDWMPEYAAEINGGHVDVAAVLDLARVLALLKKMLTREAIEFTAQGDIVTITSRPFKAQLSIKDIAREAVYTGKSFHDVIDARIEAALTRIHQAECILKDIRKDMPAYQYHVDGDFLEIINPYNGLSERVNLYAPLPKGGTRIIIAKLREALCKNEKFHPVCKCGRDSFVYKTIEPASWLKTTPDSFNYVCDERENAVILYYISCTEHTNPVMRTDLASWLIDREVLDEIFEEELDVLRLNIEAHAGKFGDDTIVGVLSKHACDIMTHPSFIKALLDELKVRLGDRVIAYAPYKEMVLIYKEDAKVENLNAALLDIQTIVDRKDLSLTPLDYIELFELTHGHGIINLITLPEKPEQPEQAAISGPDTAIEETQGKTGGNA</sequence>
<protein>
    <submittedName>
        <fullName evidence="2">Uncharacterized protein</fullName>
    </submittedName>
</protein>
<dbReference type="eggNOG" id="arCOG11642">
    <property type="taxonomic scope" value="Archaea"/>
</dbReference>
<keyword evidence="3" id="KW-1185">Reference proteome</keyword>
<evidence type="ECO:0000256" key="1">
    <source>
        <dbReference type="SAM" id="MobiDB-lite"/>
    </source>
</evidence>
<name>Q0W060_METAR</name>
<dbReference type="AlphaFoldDB" id="Q0W060"/>
<dbReference type="OrthoDB" id="145926at2157"/>
<reference evidence="2 3" key="1">
    <citation type="journal article" date="2006" name="Science">
        <title>Genome of rice cluster I archaea -- the key methane producers in the rice rhizosphere.</title>
        <authorList>
            <person name="Erkel C."/>
            <person name="Kube M."/>
            <person name="Reinhardt R."/>
            <person name="Liesack W."/>
        </authorList>
    </citation>
    <scope>NUCLEOTIDE SEQUENCE [LARGE SCALE GENOMIC DNA]</scope>
    <source>
        <strain evidence="3">DSM 22066 / NBRC 105507 / MRE50</strain>
    </source>
</reference>